<evidence type="ECO:0000259" key="11">
    <source>
        <dbReference type="SMART" id="SM00382"/>
    </source>
</evidence>
<dbReference type="Proteomes" id="UP000240527">
    <property type="component" value="Chromosome"/>
</dbReference>
<keyword evidence="5 9" id="KW-0235">DNA replication</keyword>
<comment type="similarity">
    <text evidence="2 9 10">Belongs to the RecF family.</text>
</comment>
<dbReference type="EMBL" id="CP027850">
    <property type="protein sequence ID" value="AVQ03998.1"/>
    <property type="molecule type" value="Genomic_DNA"/>
</dbReference>
<evidence type="ECO:0000313" key="12">
    <source>
        <dbReference type="EMBL" id="AVQ03998.1"/>
    </source>
</evidence>
<protein>
    <recommendedName>
        <fullName evidence="3 9">DNA replication and repair protein RecF</fullName>
    </recommendedName>
</protein>
<dbReference type="Pfam" id="PF02463">
    <property type="entry name" value="SMC_N"/>
    <property type="match status" value="1"/>
</dbReference>
<evidence type="ECO:0000313" key="13">
    <source>
        <dbReference type="Proteomes" id="UP000240527"/>
    </source>
</evidence>
<evidence type="ECO:0000256" key="5">
    <source>
        <dbReference type="ARBA" id="ARBA00022705"/>
    </source>
</evidence>
<feature type="domain" description="AAA+ ATPase" evidence="11">
    <location>
        <begin position="25"/>
        <end position="378"/>
    </location>
</feature>
<comment type="function">
    <text evidence="9 10">The RecF protein is involved in DNA metabolism; it is required for DNA replication and normal SOS inducibility. RecF binds preferentially to single-stranded, linear DNA. It also seems to bind ATP.</text>
</comment>
<proteinExistence type="inferred from homology"/>
<dbReference type="NCBIfam" id="TIGR00611">
    <property type="entry name" value="recf"/>
    <property type="match status" value="1"/>
</dbReference>
<dbReference type="InterPro" id="IPR003593">
    <property type="entry name" value="AAA+_ATPase"/>
</dbReference>
<keyword evidence="9 10" id="KW-0742">SOS response</keyword>
<keyword evidence="13" id="KW-1185">Reference proteome</keyword>
<keyword evidence="6 9" id="KW-0547">Nucleotide-binding</keyword>
<dbReference type="SMART" id="SM00382">
    <property type="entry name" value="AAA"/>
    <property type="match status" value="1"/>
</dbReference>
<dbReference type="SUPFAM" id="SSF52540">
    <property type="entry name" value="P-loop containing nucleoside triphosphate hydrolases"/>
    <property type="match status" value="1"/>
</dbReference>
<evidence type="ECO:0000256" key="8">
    <source>
        <dbReference type="ARBA" id="ARBA00023125"/>
    </source>
</evidence>
<keyword evidence="7 9" id="KW-0067">ATP-binding</keyword>
<dbReference type="PANTHER" id="PTHR32182:SF0">
    <property type="entry name" value="DNA REPLICATION AND REPAIR PROTEIN RECF"/>
    <property type="match status" value="1"/>
</dbReference>
<dbReference type="PROSITE" id="PS00617">
    <property type="entry name" value="RECF_1"/>
    <property type="match status" value="1"/>
</dbReference>
<dbReference type="InterPro" id="IPR003395">
    <property type="entry name" value="RecF/RecN/SMC_N"/>
</dbReference>
<dbReference type="InterPro" id="IPR042174">
    <property type="entry name" value="RecF_2"/>
</dbReference>
<evidence type="ECO:0000256" key="10">
    <source>
        <dbReference type="RuleBase" id="RU000578"/>
    </source>
</evidence>
<comment type="subcellular location">
    <subcellularLocation>
        <location evidence="1 9 10">Cytoplasm</location>
    </subcellularLocation>
</comment>
<dbReference type="InterPro" id="IPR001238">
    <property type="entry name" value="DNA-binding_RecF"/>
</dbReference>
<evidence type="ECO:0000256" key="3">
    <source>
        <dbReference type="ARBA" id="ARBA00020170"/>
    </source>
</evidence>
<feature type="binding site" evidence="9">
    <location>
        <begin position="33"/>
        <end position="40"/>
    </location>
    <ligand>
        <name>ATP</name>
        <dbReference type="ChEBI" id="CHEBI:30616"/>
    </ligand>
</feature>
<keyword evidence="8 9" id="KW-0238">DNA-binding</keyword>
<evidence type="ECO:0000256" key="9">
    <source>
        <dbReference type="HAMAP-Rule" id="MF_00365"/>
    </source>
</evidence>
<dbReference type="Gene3D" id="1.20.1050.90">
    <property type="entry name" value="RecF/RecN/SMC, N-terminal domain"/>
    <property type="match status" value="1"/>
</dbReference>
<dbReference type="Gene3D" id="3.40.50.300">
    <property type="entry name" value="P-loop containing nucleotide triphosphate hydrolases"/>
    <property type="match status" value="1"/>
</dbReference>
<dbReference type="HAMAP" id="MF_00365">
    <property type="entry name" value="RecF"/>
    <property type="match status" value="1"/>
</dbReference>
<evidence type="ECO:0000256" key="6">
    <source>
        <dbReference type="ARBA" id="ARBA00022741"/>
    </source>
</evidence>
<evidence type="ECO:0000256" key="2">
    <source>
        <dbReference type="ARBA" id="ARBA00008016"/>
    </source>
</evidence>
<accession>A0ABM6TLB0</accession>
<gene>
    <name evidence="9" type="primary">recF</name>
    <name evidence="12" type="ORF">B7G68_20410</name>
</gene>
<dbReference type="RefSeq" id="WP_013081056.1">
    <property type="nucleotide sequence ID" value="NZ_CP027850.1"/>
</dbReference>
<sequence length="387" mass="41528">MASAALLSLTLTDFRSYERARLETSGRSVYLFGPNGAGKTNLLEAISLLTPGKGLRGANLAEVGRRLPGEATGRPWAVAAEVESGPDAPVRIGTGVEQGGASRRTVRLDGETVSPGRLADHVRPIWLTPAQDRLFLEAASERRRFFDRLVFAGEPQHAANANAYDKAQRERMRLLIEAVERGAPPDATWLNALEARLAESGALMAQARARTLQALQAEIDGRGDRPFPQARLTLTGDWEKLALEGVPFAEIEEKLAAALLSARARDGAAGRALTGPHRGDLAIFHVEKDRPAAECSTGEQKALILNLVLAQAARLSRAESAPNPVILLDEVAAHLDLARRAALADELTALKLQAFLTGTDESLFDHLKGRALGVRVCDAGLTTLEDE</sequence>
<dbReference type="InterPro" id="IPR018078">
    <property type="entry name" value="DNA-binding_RecF_CS"/>
</dbReference>
<dbReference type="PANTHER" id="PTHR32182">
    <property type="entry name" value="DNA REPLICATION AND REPAIR PROTEIN RECF"/>
    <property type="match status" value="1"/>
</dbReference>
<evidence type="ECO:0000256" key="4">
    <source>
        <dbReference type="ARBA" id="ARBA00022490"/>
    </source>
</evidence>
<evidence type="ECO:0000256" key="1">
    <source>
        <dbReference type="ARBA" id="ARBA00004496"/>
    </source>
</evidence>
<evidence type="ECO:0000256" key="7">
    <source>
        <dbReference type="ARBA" id="ARBA00022840"/>
    </source>
</evidence>
<dbReference type="PROSITE" id="PS00618">
    <property type="entry name" value="RECF_2"/>
    <property type="match status" value="1"/>
</dbReference>
<keyword evidence="4 9" id="KW-0963">Cytoplasm</keyword>
<organism evidence="12 13">
    <name type="scientific">Caulobacter segnis</name>
    <dbReference type="NCBI Taxonomy" id="88688"/>
    <lineage>
        <taxon>Bacteria</taxon>
        <taxon>Pseudomonadati</taxon>
        <taxon>Pseudomonadota</taxon>
        <taxon>Alphaproteobacteria</taxon>
        <taxon>Caulobacterales</taxon>
        <taxon>Caulobacteraceae</taxon>
        <taxon>Caulobacter</taxon>
    </lineage>
</organism>
<name>A0ABM6TLB0_9CAUL</name>
<dbReference type="InterPro" id="IPR027417">
    <property type="entry name" value="P-loop_NTPase"/>
</dbReference>
<keyword evidence="9 10" id="KW-0234">DNA repair</keyword>
<keyword evidence="9 10" id="KW-0227">DNA damage</keyword>
<reference evidence="12 13" key="1">
    <citation type="journal article" date="2015" name="Biotechnol. Bioeng.">
        <title>Genome sequence and phenotypic characterization of Caulobacter segnis.</title>
        <authorList>
            <person name="Patel S."/>
            <person name="Fletcher B."/>
            <person name="Scott D.C."/>
            <person name="Ely B."/>
        </authorList>
    </citation>
    <scope>NUCLEOTIDE SEQUENCE [LARGE SCALE GENOMIC DNA]</scope>
    <source>
        <strain evidence="12 13">TK0059</strain>
    </source>
</reference>